<reference evidence="1 2" key="1">
    <citation type="submission" date="2020-08" db="EMBL/GenBank/DDBJ databases">
        <title>Genomic Encyclopedia of Type Strains, Phase IV (KMG-IV): sequencing the most valuable type-strain genomes for metagenomic binning, comparative biology and taxonomic classification.</title>
        <authorList>
            <person name="Goeker M."/>
        </authorList>
    </citation>
    <scope>NUCLEOTIDE SEQUENCE [LARGE SCALE GENOMIC DNA]</scope>
    <source>
        <strain evidence="1 2">DSM 12252</strain>
    </source>
</reference>
<evidence type="ECO:0000313" key="1">
    <source>
        <dbReference type="EMBL" id="MBB5033033.1"/>
    </source>
</evidence>
<name>A0A7W8DKB0_9BACT</name>
<gene>
    <name evidence="1" type="ORF">HNQ65_002616</name>
</gene>
<accession>A0A7W8DKB0</accession>
<dbReference type="RefSeq" id="WP_184339954.1">
    <property type="nucleotide sequence ID" value="NZ_JACHIG010000005.1"/>
</dbReference>
<organism evidence="1 2">
    <name type="scientific">Prosthecobacter vanneervenii</name>
    <dbReference type="NCBI Taxonomy" id="48466"/>
    <lineage>
        <taxon>Bacteria</taxon>
        <taxon>Pseudomonadati</taxon>
        <taxon>Verrucomicrobiota</taxon>
        <taxon>Verrucomicrobiia</taxon>
        <taxon>Verrucomicrobiales</taxon>
        <taxon>Verrucomicrobiaceae</taxon>
        <taxon>Prosthecobacter</taxon>
    </lineage>
</organism>
<dbReference type="Gene3D" id="1.10.3210.10">
    <property type="entry name" value="Hypothetical protein af1432"/>
    <property type="match status" value="1"/>
</dbReference>
<keyword evidence="2" id="KW-1185">Reference proteome</keyword>
<dbReference type="AlphaFoldDB" id="A0A7W8DKB0"/>
<proteinExistence type="predicted"/>
<dbReference type="Proteomes" id="UP000590740">
    <property type="component" value="Unassembled WGS sequence"/>
</dbReference>
<dbReference type="EMBL" id="JACHIG010000005">
    <property type="protein sequence ID" value="MBB5033033.1"/>
    <property type="molecule type" value="Genomic_DNA"/>
</dbReference>
<protein>
    <submittedName>
        <fullName evidence="1">HD superfamily phosphodiesterase</fullName>
    </submittedName>
</protein>
<sequence>MTTKQHSIDFRRLWLAVTQAPHHRDPYSAHGPDHWRRVERNGCILAARTGAKVHVVRLFALFHDSRRENEGWDPGHGERGADFADTFRGHLFDLSD</sequence>
<evidence type="ECO:0000313" key="2">
    <source>
        <dbReference type="Proteomes" id="UP000590740"/>
    </source>
</evidence>
<dbReference type="SUPFAM" id="SSF109604">
    <property type="entry name" value="HD-domain/PDEase-like"/>
    <property type="match status" value="1"/>
</dbReference>
<comment type="caution">
    <text evidence="1">The sequence shown here is derived from an EMBL/GenBank/DDBJ whole genome shotgun (WGS) entry which is preliminary data.</text>
</comment>